<evidence type="ECO:0000313" key="2">
    <source>
        <dbReference type="Proteomes" id="UP000821865"/>
    </source>
</evidence>
<comment type="caution">
    <text evidence="1">The sequence shown here is derived from an EMBL/GenBank/DDBJ whole genome shotgun (WGS) entry which is preliminary data.</text>
</comment>
<organism evidence="1 2">
    <name type="scientific">Dermacentor silvarum</name>
    <name type="common">Tick</name>
    <dbReference type="NCBI Taxonomy" id="543639"/>
    <lineage>
        <taxon>Eukaryota</taxon>
        <taxon>Metazoa</taxon>
        <taxon>Ecdysozoa</taxon>
        <taxon>Arthropoda</taxon>
        <taxon>Chelicerata</taxon>
        <taxon>Arachnida</taxon>
        <taxon>Acari</taxon>
        <taxon>Parasitiformes</taxon>
        <taxon>Ixodida</taxon>
        <taxon>Ixodoidea</taxon>
        <taxon>Ixodidae</taxon>
        <taxon>Rhipicephalinae</taxon>
        <taxon>Dermacentor</taxon>
    </lineage>
</organism>
<dbReference type="Proteomes" id="UP000821865">
    <property type="component" value="Chromosome 8"/>
</dbReference>
<gene>
    <name evidence="1" type="ORF">HPB49_022416</name>
</gene>
<name>A0ACB8CBL1_DERSI</name>
<protein>
    <submittedName>
        <fullName evidence="1">Uncharacterized protein</fullName>
    </submittedName>
</protein>
<evidence type="ECO:0000313" key="1">
    <source>
        <dbReference type="EMBL" id="KAH7938306.1"/>
    </source>
</evidence>
<sequence>MDLTLPALLDLAAAPQGSPPCPHSEQGSQDLRLASLAHFPEILVLPLLVVLDLLDLALDLWDDLAHHSLLAVSRAEASMVRQALQVTVLSVDLVLPLPVVHSVASQALESSPAAALVGPDPLNRLYEEVQALAQEAPAALAYADPGPVPNIGAAGAGTVGVGGGVTGLGGPGSASGALPGGGLGSGLNIAGPIGSASEGHPNLGAPVAPGSGFPGGVPSVPSGFPSSSGSSYSGSSGSFGSSIESVGGPGSSGSFGFGPIAGGNFGGQQDLGFYSGSSRFWQKPSQFWILWSVCTSEWKLGSKKRWPPWRTLDPVPLRRWTSALEALELEYPALESPEAAYAARQDLPVYGSGYDTGYGNFGGFGGPSGFYAFPSNGYFGVQPGYGFGFRPSRFGSNRGSAGSSRAAGASGNTGSRSSRV</sequence>
<reference evidence="1" key="1">
    <citation type="submission" date="2020-05" db="EMBL/GenBank/DDBJ databases">
        <title>Large-scale comparative analyses of tick genomes elucidate their genetic diversity and vector capacities.</title>
        <authorList>
            <person name="Jia N."/>
            <person name="Wang J."/>
            <person name="Shi W."/>
            <person name="Du L."/>
            <person name="Sun Y."/>
            <person name="Zhan W."/>
            <person name="Jiang J."/>
            <person name="Wang Q."/>
            <person name="Zhang B."/>
            <person name="Ji P."/>
            <person name="Sakyi L.B."/>
            <person name="Cui X."/>
            <person name="Yuan T."/>
            <person name="Jiang B."/>
            <person name="Yang W."/>
            <person name="Lam T.T.-Y."/>
            <person name="Chang Q."/>
            <person name="Ding S."/>
            <person name="Wang X."/>
            <person name="Zhu J."/>
            <person name="Ruan X."/>
            <person name="Zhao L."/>
            <person name="Wei J."/>
            <person name="Que T."/>
            <person name="Du C."/>
            <person name="Cheng J."/>
            <person name="Dai P."/>
            <person name="Han X."/>
            <person name="Huang E."/>
            <person name="Gao Y."/>
            <person name="Liu J."/>
            <person name="Shao H."/>
            <person name="Ye R."/>
            <person name="Li L."/>
            <person name="Wei W."/>
            <person name="Wang X."/>
            <person name="Wang C."/>
            <person name="Yang T."/>
            <person name="Huo Q."/>
            <person name="Li W."/>
            <person name="Guo W."/>
            <person name="Chen H."/>
            <person name="Zhou L."/>
            <person name="Ni X."/>
            <person name="Tian J."/>
            <person name="Zhou Y."/>
            <person name="Sheng Y."/>
            <person name="Liu T."/>
            <person name="Pan Y."/>
            <person name="Xia L."/>
            <person name="Li J."/>
            <person name="Zhao F."/>
            <person name="Cao W."/>
        </authorList>
    </citation>
    <scope>NUCLEOTIDE SEQUENCE</scope>
    <source>
        <strain evidence="1">Dsil-2018</strain>
    </source>
</reference>
<accession>A0ACB8CBL1</accession>
<keyword evidence="2" id="KW-1185">Reference proteome</keyword>
<dbReference type="EMBL" id="CM023477">
    <property type="protein sequence ID" value="KAH7938306.1"/>
    <property type="molecule type" value="Genomic_DNA"/>
</dbReference>
<proteinExistence type="predicted"/>